<evidence type="ECO:0000313" key="4">
    <source>
        <dbReference type="Proteomes" id="UP001459204"/>
    </source>
</evidence>
<accession>A0ABU9IXP4</accession>
<name>A0ABU9IXP4_9GAMM</name>
<feature type="region of interest" description="Disordered" evidence="1">
    <location>
        <begin position="1"/>
        <end position="60"/>
    </location>
</feature>
<proteinExistence type="predicted"/>
<dbReference type="Pfam" id="PF08845">
    <property type="entry name" value="SymE_toxin"/>
    <property type="match status" value="1"/>
</dbReference>
<dbReference type="EMBL" id="JBBWWT010000001">
    <property type="protein sequence ID" value="MEL1263421.1"/>
    <property type="molecule type" value="Genomic_DNA"/>
</dbReference>
<feature type="domain" description="Toxin SymE-like" evidence="2">
    <location>
        <begin position="59"/>
        <end position="115"/>
    </location>
</feature>
<dbReference type="RefSeq" id="WP_341724595.1">
    <property type="nucleotide sequence ID" value="NZ_JBBWWT010000001.1"/>
</dbReference>
<gene>
    <name evidence="3" type="ORF">AAD027_03420</name>
</gene>
<keyword evidence="4" id="KW-1185">Reference proteome</keyword>
<dbReference type="Proteomes" id="UP001459204">
    <property type="component" value="Unassembled WGS sequence"/>
</dbReference>
<evidence type="ECO:0000256" key="1">
    <source>
        <dbReference type="SAM" id="MobiDB-lite"/>
    </source>
</evidence>
<comment type="caution">
    <text evidence="3">The sequence shown here is derived from an EMBL/GenBank/DDBJ whole genome shotgun (WGS) entry which is preliminary data.</text>
</comment>
<feature type="compositionally biased region" description="Polar residues" evidence="1">
    <location>
        <begin position="1"/>
        <end position="14"/>
    </location>
</feature>
<organism evidence="3 4">
    <name type="scientific">Pseudoxanthomonas putridarboris</name>
    <dbReference type="NCBI Taxonomy" id="752605"/>
    <lineage>
        <taxon>Bacteria</taxon>
        <taxon>Pseudomonadati</taxon>
        <taxon>Pseudomonadota</taxon>
        <taxon>Gammaproteobacteria</taxon>
        <taxon>Lysobacterales</taxon>
        <taxon>Lysobacteraceae</taxon>
        <taxon>Pseudoxanthomonas</taxon>
    </lineage>
</organism>
<dbReference type="InterPro" id="IPR014944">
    <property type="entry name" value="Toxin_SymE-like"/>
</dbReference>
<evidence type="ECO:0000313" key="3">
    <source>
        <dbReference type="EMBL" id="MEL1263421.1"/>
    </source>
</evidence>
<protein>
    <submittedName>
        <fullName evidence="3">SymE family type I addiction module toxin</fullName>
    </submittedName>
</protein>
<evidence type="ECO:0000259" key="2">
    <source>
        <dbReference type="Pfam" id="PF08845"/>
    </source>
</evidence>
<sequence length="121" mass="13469">MTQRKSFARTTAPKSTRKPRRATCKLTLAEDPPVTDAPQPVLLVPAKPASPPSPRHRTPQRCTLGAQYYDERHGERTIGRAVPKLRLAGRWLEHCGFAVGDQLHVTVGRGVLLVTRRRQDG</sequence>
<reference evidence="3 4" key="1">
    <citation type="submission" date="2024-04" db="EMBL/GenBank/DDBJ databases">
        <title>Draft genome sequence of Pseudoxanthomonas putridarboris WD12.</title>
        <authorList>
            <person name="Oh J."/>
        </authorList>
    </citation>
    <scope>NUCLEOTIDE SEQUENCE [LARGE SCALE GENOMIC DNA]</scope>
    <source>
        <strain evidence="3 4">WD12</strain>
    </source>
</reference>